<reference evidence="1" key="2">
    <citation type="journal article" date="2015" name="Data Brief">
        <title>Shoot transcriptome of the giant reed, Arundo donax.</title>
        <authorList>
            <person name="Barrero R.A."/>
            <person name="Guerrero F.D."/>
            <person name="Moolhuijzen P."/>
            <person name="Goolsby J.A."/>
            <person name="Tidwell J."/>
            <person name="Bellgard S.E."/>
            <person name="Bellgard M.I."/>
        </authorList>
    </citation>
    <scope>NUCLEOTIDE SEQUENCE</scope>
    <source>
        <tissue evidence="1">Shoot tissue taken approximately 20 cm above the soil surface</tissue>
    </source>
</reference>
<protein>
    <submittedName>
        <fullName evidence="1">Uncharacterized protein</fullName>
    </submittedName>
</protein>
<sequence length="44" mass="5370">MILQPCVIVSKNEEYLLTYRIWCIVKSKFHKLHYDCENCMKTTF</sequence>
<name>A0A0A9QI24_ARUDO</name>
<proteinExistence type="predicted"/>
<dbReference type="EMBL" id="GBRH01247862">
    <property type="protein sequence ID" value="JAD50033.1"/>
    <property type="molecule type" value="Transcribed_RNA"/>
</dbReference>
<accession>A0A0A9QI24</accession>
<reference evidence="1" key="1">
    <citation type="submission" date="2014-09" db="EMBL/GenBank/DDBJ databases">
        <authorList>
            <person name="Magalhaes I.L.F."/>
            <person name="Oliveira U."/>
            <person name="Santos F.R."/>
            <person name="Vidigal T.H.D.A."/>
            <person name="Brescovit A.D."/>
            <person name="Santos A.J."/>
        </authorList>
    </citation>
    <scope>NUCLEOTIDE SEQUENCE</scope>
    <source>
        <tissue evidence="1">Shoot tissue taken approximately 20 cm above the soil surface</tissue>
    </source>
</reference>
<organism evidence="1">
    <name type="scientific">Arundo donax</name>
    <name type="common">Giant reed</name>
    <name type="synonym">Donax arundinaceus</name>
    <dbReference type="NCBI Taxonomy" id="35708"/>
    <lineage>
        <taxon>Eukaryota</taxon>
        <taxon>Viridiplantae</taxon>
        <taxon>Streptophyta</taxon>
        <taxon>Embryophyta</taxon>
        <taxon>Tracheophyta</taxon>
        <taxon>Spermatophyta</taxon>
        <taxon>Magnoliopsida</taxon>
        <taxon>Liliopsida</taxon>
        <taxon>Poales</taxon>
        <taxon>Poaceae</taxon>
        <taxon>PACMAD clade</taxon>
        <taxon>Arundinoideae</taxon>
        <taxon>Arundineae</taxon>
        <taxon>Arundo</taxon>
    </lineage>
</organism>
<dbReference type="AlphaFoldDB" id="A0A0A9QI24"/>
<evidence type="ECO:0000313" key="1">
    <source>
        <dbReference type="EMBL" id="JAD50033.1"/>
    </source>
</evidence>